<dbReference type="InterPro" id="IPR029055">
    <property type="entry name" value="Ntn_hydrolases_N"/>
</dbReference>
<evidence type="ECO:0000256" key="9">
    <source>
        <dbReference type="PIRSR" id="PIRSR001589-2"/>
    </source>
</evidence>
<gene>
    <name evidence="12" type="primary">asnB</name>
    <name evidence="12" type="ORF">E6K73_09340</name>
</gene>
<evidence type="ECO:0000256" key="8">
    <source>
        <dbReference type="PIRSR" id="PIRSR001589-1"/>
    </source>
</evidence>
<evidence type="ECO:0000256" key="3">
    <source>
        <dbReference type="ARBA" id="ARBA00012737"/>
    </source>
</evidence>
<evidence type="ECO:0000256" key="7">
    <source>
        <dbReference type="ARBA" id="ARBA00048741"/>
    </source>
</evidence>
<dbReference type="PIRSF" id="PIRSF001589">
    <property type="entry name" value="Asn_synthetase_glu-h"/>
    <property type="match status" value="1"/>
</dbReference>
<sequence>MCGIVGSLVFDNGSFAVTEPYIRRMRDTMTHRGPDGAGVWVSDDGRVGLGHRRLSIIDLSAVANQPMSNEDGSLQVVFNGEIYNHAEIRKELEATGAHRWKTNHSDTEVVLHAFEQWGIDCLHRFRGMFAIALWDARQRQLWLIRDRIGVKPLYYSVHHGRITFASEIKALLADPGQHRDVNESALYHYLSFLTTPAPETLFEGIGKVPGGSWLRVDGTGAIREHRYWDAWDNVTPLTGVDEREVAERVLAELRTAVNLRKVSDVPVGVFLSGGIDSSTNAKLFSEGEGSPVKTFSIGYEGEYKSYQNELHYAQMVADFVGAEHHERKLTQADLLDFLPRMVELQDEPIGDPVCVPVYYVSELARRHGVVVCQVGEGADELFCGYPTWKTKLRLQQVDDVPCPKAFKRLAMAGLRAAGKDQGHPYEALRRSVNGQPVFWGGVDAFTDSQKQRLLSPRLRQRFAGVTSWDALEPISRRFHEKSWEPSNLHWMSYLDLNLRLPELLLMRVDKMSMGVSLEGRVPFLDHKFVELALSIPSALKTRNGDLKYILKKAVRGVIPDEVIDRPKQGFGVPVYEWCFGALGDRVKAELDHFCRETDFIDRRSVARLIEQKQGPQLWYLLNLALWWKHYIAGRPLEGSEPGYTKTTPRPVAMAVTA</sequence>
<dbReference type="Pfam" id="PF00733">
    <property type="entry name" value="Asn_synthase"/>
    <property type="match status" value="1"/>
</dbReference>
<keyword evidence="8" id="KW-0061">Asparagine biosynthesis</keyword>
<dbReference type="NCBIfam" id="TIGR01536">
    <property type="entry name" value="asn_synth_AEB"/>
    <property type="match status" value="1"/>
</dbReference>
<evidence type="ECO:0000256" key="4">
    <source>
        <dbReference type="ARBA" id="ARBA00022741"/>
    </source>
</evidence>
<proteinExistence type="inferred from homology"/>
<dbReference type="SUPFAM" id="SSF56235">
    <property type="entry name" value="N-terminal nucleophile aminohydrolases (Ntn hydrolases)"/>
    <property type="match status" value="1"/>
</dbReference>
<comment type="similarity">
    <text evidence="2">Belongs to the asparagine synthetase family.</text>
</comment>
<evidence type="ECO:0000256" key="10">
    <source>
        <dbReference type="PIRSR" id="PIRSR001589-3"/>
    </source>
</evidence>
<keyword evidence="12" id="KW-0436">Ligase</keyword>
<comment type="caution">
    <text evidence="12">The sequence shown here is derived from an EMBL/GenBank/DDBJ whole genome shotgun (WGS) entry which is preliminary data.</text>
</comment>
<feature type="site" description="Important for beta-aspartyl-AMP intermediate formation" evidence="10">
    <location>
        <position position="376"/>
    </location>
</feature>
<dbReference type="Gene3D" id="3.40.50.620">
    <property type="entry name" value="HUPs"/>
    <property type="match status" value="1"/>
</dbReference>
<dbReference type="InterPro" id="IPR017932">
    <property type="entry name" value="GATase_2_dom"/>
</dbReference>
<dbReference type="GO" id="GO:0005829">
    <property type="term" value="C:cytosol"/>
    <property type="evidence" value="ECO:0007669"/>
    <property type="project" value="TreeGrafter"/>
</dbReference>
<organism evidence="12 13">
    <name type="scientific">Eiseniibacteriota bacterium</name>
    <dbReference type="NCBI Taxonomy" id="2212470"/>
    <lineage>
        <taxon>Bacteria</taxon>
        <taxon>Candidatus Eiseniibacteriota</taxon>
    </lineage>
</organism>
<dbReference type="InterPro" id="IPR006426">
    <property type="entry name" value="Asn_synth_AEB"/>
</dbReference>
<dbReference type="InterPro" id="IPR014729">
    <property type="entry name" value="Rossmann-like_a/b/a_fold"/>
</dbReference>
<feature type="binding site" evidence="9">
    <location>
        <position position="297"/>
    </location>
    <ligand>
        <name>ATP</name>
        <dbReference type="ChEBI" id="CHEBI:30616"/>
    </ligand>
</feature>
<dbReference type="CDD" id="cd01991">
    <property type="entry name" value="Asn_synthase_B_C"/>
    <property type="match status" value="1"/>
</dbReference>
<reference evidence="12 13" key="1">
    <citation type="journal article" date="2019" name="Nat. Microbiol.">
        <title>Mediterranean grassland soil C-N compound turnover is dependent on rainfall and depth, and is mediated by genomically divergent microorganisms.</title>
        <authorList>
            <person name="Diamond S."/>
            <person name="Andeer P.F."/>
            <person name="Li Z."/>
            <person name="Crits-Christoph A."/>
            <person name="Burstein D."/>
            <person name="Anantharaman K."/>
            <person name="Lane K.R."/>
            <person name="Thomas B.C."/>
            <person name="Pan C."/>
            <person name="Northen T.R."/>
            <person name="Banfield J.F."/>
        </authorList>
    </citation>
    <scope>NUCLEOTIDE SEQUENCE [LARGE SCALE GENOMIC DNA]</scope>
    <source>
        <strain evidence="12">WS_3</strain>
    </source>
</reference>
<keyword evidence="4 9" id="KW-0547">Nucleotide-binding</keyword>
<comment type="pathway">
    <text evidence="1">Amino-acid biosynthesis; L-asparagine biosynthesis; L-asparagine from L-aspartate (L-Gln route): step 1/1.</text>
</comment>
<feature type="domain" description="Glutamine amidotransferase type-2" evidence="11">
    <location>
        <begin position="2"/>
        <end position="219"/>
    </location>
</feature>
<feature type="active site" description="For GATase activity" evidence="8">
    <location>
        <position position="2"/>
    </location>
</feature>
<dbReference type="PROSITE" id="PS51278">
    <property type="entry name" value="GATASE_TYPE_2"/>
    <property type="match status" value="1"/>
</dbReference>
<evidence type="ECO:0000256" key="6">
    <source>
        <dbReference type="ARBA" id="ARBA00022962"/>
    </source>
</evidence>
<evidence type="ECO:0000313" key="13">
    <source>
        <dbReference type="Proteomes" id="UP000320184"/>
    </source>
</evidence>
<dbReference type="EMBL" id="VBOT01000116">
    <property type="protein sequence ID" value="TMQ49764.1"/>
    <property type="molecule type" value="Genomic_DNA"/>
</dbReference>
<dbReference type="Gene3D" id="3.60.20.10">
    <property type="entry name" value="Glutamine Phosphoribosylpyrophosphate, subunit 1, domain 1"/>
    <property type="match status" value="1"/>
</dbReference>
<feature type="binding site" evidence="9">
    <location>
        <position position="106"/>
    </location>
    <ligand>
        <name>L-glutamine</name>
        <dbReference type="ChEBI" id="CHEBI:58359"/>
    </ligand>
</feature>
<protein>
    <recommendedName>
        <fullName evidence="3">asparagine synthase (glutamine-hydrolyzing)</fullName>
        <ecNumber evidence="3">6.3.5.4</ecNumber>
    </recommendedName>
</protein>
<dbReference type="EC" id="6.3.5.4" evidence="3"/>
<dbReference type="PANTHER" id="PTHR43284">
    <property type="entry name" value="ASPARAGINE SYNTHETASE (GLUTAMINE-HYDROLYZING)"/>
    <property type="match status" value="1"/>
</dbReference>
<dbReference type="CDD" id="cd00712">
    <property type="entry name" value="AsnB"/>
    <property type="match status" value="1"/>
</dbReference>
<dbReference type="PANTHER" id="PTHR43284:SF1">
    <property type="entry name" value="ASPARAGINE SYNTHETASE"/>
    <property type="match status" value="1"/>
</dbReference>
<name>A0A538SEI1_UNCEI</name>
<evidence type="ECO:0000256" key="2">
    <source>
        <dbReference type="ARBA" id="ARBA00005752"/>
    </source>
</evidence>
<dbReference type="AlphaFoldDB" id="A0A538SEI1"/>
<evidence type="ECO:0000256" key="5">
    <source>
        <dbReference type="ARBA" id="ARBA00022840"/>
    </source>
</evidence>
<evidence type="ECO:0000256" key="1">
    <source>
        <dbReference type="ARBA" id="ARBA00005187"/>
    </source>
</evidence>
<comment type="catalytic activity">
    <reaction evidence="7">
        <text>L-aspartate + L-glutamine + ATP + H2O = L-asparagine + L-glutamate + AMP + diphosphate + H(+)</text>
        <dbReference type="Rhea" id="RHEA:12228"/>
        <dbReference type="ChEBI" id="CHEBI:15377"/>
        <dbReference type="ChEBI" id="CHEBI:15378"/>
        <dbReference type="ChEBI" id="CHEBI:29985"/>
        <dbReference type="ChEBI" id="CHEBI:29991"/>
        <dbReference type="ChEBI" id="CHEBI:30616"/>
        <dbReference type="ChEBI" id="CHEBI:33019"/>
        <dbReference type="ChEBI" id="CHEBI:58048"/>
        <dbReference type="ChEBI" id="CHEBI:58359"/>
        <dbReference type="ChEBI" id="CHEBI:456215"/>
        <dbReference type="EC" id="6.3.5.4"/>
    </reaction>
</comment>
<keyword evidence="5 9" id="KW-0067">ATP-binding</keyword>
<evidence type="ECO:0000259" key="11">
    <source>
        <dbReference type="PROSITE" id="PS51278"/>
    </source>
</evidence>
<evidence type="ECO:0000313" key="12">
    <source>
        <dbReference type="EMBL" id="TMQ49764.1"/>
    </source>
</evidence>
<dbReference type="Pfam" id="PF13522">
    <property type="entry name" value="GATase_6"/>
    <property type="match status" value="1"/>
</dbReference>
<dbReference type="InterPro" id="IPR051786">
    <property type="entry name" value="ASN_synthetase/amidase"/>
</dbReference>
<dbReference type="GO" id="GO:0006529">
    <property type="term" value="P:asparagine biosynthetic process"/>
    <property type="evidence" value="ECO:0007669"/>
    <property type="project" value="UniProtKB-KW"/>
</dbReference>
<dbReference type="Proteomes" id="UP000320184">
    <property type="component" value="Unassembled WGS sequence"/>
</dbReference>
<keyword evidence="6 8" id="KW-0315">Glutamine amidotransferase</keyword>
<dbReference type="GO" id="GO:0004066">
    <property type="term" value="F:asparagine synthase (glutamine-hydrolyzing) activity"/>
    <property type="evidence" value="ECO:0007669"/>
    <property type="project" value="UniProtKB-EC"/>
</dbReference>
<dbReference type="SUPFAM" id="SSF52402">
    <property type="entry name" value="Adenine nucleotide alpha hydrolases-like"/>
    <property type="match status" value="1"/>
</dbReference>
<dbReference type="GO" id="GO:0005524">
    <property type="term" value="F:ATP binding"/>
    <property type="evidence" value="ECO:0007669"/>
    <property type="project" value="UniProtKB-KW"/>
</dbReference>
<dbReference type="InterPro" id="IPR033738">
    <property type="entry name" value="AsnB_N"/>
</dbReference>
<keyword evidence="8" id="KW-0028">Amino-acid biosynthesis</keyword>
<accession>A0A538SEI1</accession>
<dbReference type="InterPro" id="IPR001962">
    <property type="entry name" value="Asn_synthase"/>
</dbReference>